<dbReference type="RefSeq" id="WP_283381770.1">
    <property type="nucleotide sequence ID" value="NZ_JASHIE010000006.1"/>
</dbReference>
<organism evidence="1 2">
    <name type="scientific">Flectobacillus rivi</name>
    <dbReference type="NCBI Taxonomy" id="2984209"/>
    <lineage>
        <taxon>Bacteria</taxon>
        <taxon>Pseudomonadati</taxon>
        <taxon>Bacteroidota</taxon>
        <taxon>Cytophagia</taxon>
        <taxon>Cytophagales</taxon>
        <taxon>Flectobacillaceae</taxon>
        <taxon>Flectobacillus</taxon>
    </lineage>
</organism>
<protein>
    <recommendedName>
        <fullName evidence="3">CARDB domain-containing protein</fullName>
    </recommendedName>
</protein>
<sequence>MKITFIAINVMFFAYCLFSTSCGCEEGDKNYFIPPFLNNINQQITLKVEQNILIYVDSFGNRTFFPPKSTVNIFPNSKNEFFSVQRKDPYSGIEYSIYWQSSFVPFLDTKEPNSIFRPLSDNEEIYVYNCVFVRSNNLSCFLHTARPVTKTKMYVVVKVENGKVVNEQTIFEDAKKDIGQIDTYGYYLSTLKAKVKAKGDYTFDIIANADSSDAESNYTDNNYVTKMSIK</sequence>
<reference evidence="1 2" key="1">
    <citation type="submission" date="2023-05" db="EMBL/GenBank/DDBJ databases">
        <title>Novel species of genus Flectobacillus isolated from stream in China.</title>
        <authorList>
            <person name="Lu H."/>
        </authorList>
    </citation>
    <scope>NUCLEOTIDE SEQUENCE [LARGE SCALE GENOMIC DNA]</scope>
    <source>
        <strain evidence="1 2">LFS242W</strain>
    </source>
</reference>
<evidence type="ECO:0000313" key="2">
    <source>
        <dbReference type="Proteomes" id="UP001225761"/>
    </source>
</evidence>
<evidence type="ECO:0000313" key="1">
    <source>
        <dbReference type="EMBL" id="MDI9875013.1"/>
    </source>
</evidence>
<gene>
    <name evidence="1" type="ORF">QM481_10795</name>
</gene>
<comment type="caution">
    <text evidence="1">The sequence shown here is derived from an EMBL/GenBank/DDBJ whole genome shotgun (WGS) entry which is preliminary data.</text>
</comment>
<proteinExistence type="predicted"/>
<dbReference type="Proteomes" id="UP001225761">
    <property type="component" value="Unassembled WGS sequence"/>
</dbReference>
<dbReference type="PROSITE" id="PS51257">
    <property type="entry name" value="PROKAR_LIPOPROTEIN"/>
    <property type="match status" value="1"/>
</dbReference>
<name>A0ABT6Z1K3_9BACT</name>
<keyword evidence="2" id="KW-1185">Reference proteome</keyword>
<accession>A0ABT6Z1K3</accession>
<dbReference type="EMBL" id="JASHIE010000006">
    <property type="protein sequence ID" value="MDI9875013.1"/>
    <property type="molecule type" value="Genomic_DNA"/>
</dbReference>
<evidence type="ECO:0008006" key="3">
    <source>
        <dbReference type="Google" id="ProtNLM"/>
    </source>
</evidence>